<dbReference type="SUPFAM" id="SSF56235">
    <property type="entry name" value="N-terminal nucleophile aminohydrolases (Ntn hydrolases)"/>
    <property type="match status" value="1"/>
</dbReference>
<feature type="domain" description="Glutamine amidotransferase type-2" evidence="3">
    <location>
        <begin position="2"/>
        <end position="249"/>
    </location>
</feature>
<dbReference type="GO" id="GO:0016811">
    <property type="term" value="F:hydrolase activity, acting on carbon-nitrogen (but not peptide) bonds, in linear amides"/>
    <property type="evidence" value="ECO:0007669"/>
    <property type="project" value="UniProtKB-UniRule"/>
</dbReference>
<reference evidence="5" key="1">
    <citation type="submission" date="2015-01" db="EMBL/GenBank/DDBJ databases">
        <title>Draft genome sequence of Rhodococcus pyridinivorans strain KG-16, a hydrocarbon-degrading bacterium.</title>
        <authorList>
            <person name="Aggarwal R.K."/>
            <person name="Dawar C."/>
        </authorList>
    </citation>
    <scope>NUCLEOTIDE SEQUENCE [LARGE SCALE GENOMIC DNA]</scope>
    <source>
        <strain evidence="5">KG-16</strain>
    </source>
</reference>
<dbReference type="InterPro" id="IPR026869">
    <property type="entry name" value="EgtC-like"/>
</dbReference>
<dbReference type="InterPro" id="IPR032889">
    <property type="entry name" value="EgtC_Actinobacteria"/>
</dbReference>
<dbReference type="CDD" id="cd01908">
    <property type="entry name" value="YafJ"/>
    <property type="match status" value="1"/>
</dbReference>
<dbReference type="InterPro" id="IPR017808">
    <property type="entry name" value="EgtC"/>
</dbReference>
<comment type="function">
    <text evidence="2">Catalyzes the hydrolysis of the gamma-glutamyl amide bond of hercynyl-gamma-L-glutamyl-L-cysteine sulfoxide to produce hercynylcysteine sulfoxide, a step in the biosynthesis pathway of ergothioneine.</text>
</comment>
<dbReference type="InterPro" id="IPR029055">
    <property type="entry name" value="Ntn_hydrolases_N"/>
</dbReference>
<dbReference type="PANTHER" id="PTHR43187">
    <property type="entry name" value="GLUTAMINE AMIDOTRANSFERASE DUG3-RELATED"/>
    <property type="match status" value="1"/>
</dbReference>
<evidence type="ECO:0000256" key="1">
    <source>
        <dbReference type="ARBA" id="ARBA00022962"/>
    </source>
</evidence>
<comment type="pathway">
    <text evidence="2">Amino-acid biosynthesis; ergothioneine biosynthesis.</text>
</comment>
<organism evidence="4 5">
    <name type="scientific">Rhodococcus pyridinivorans KG-16</name>
    <dbReference type="NCBI Taxonomy" id="1441730"/>
    <lineage>
        <taxon>Bacteria</taxon>
        <taxon>Bacillati</taxon>
        <taxon>Actinomycetota</taxon>
        <taxon>Actinomycetes</taxon>
        <taxon>Mycobacteriales</taxon>
        <taxon>Nocardiaceae</taxon>
        <taxon>Rhodococcus</taxon>
    </lineage>
</organism>
<dbReference type="Pfam" id="PF13230">
    <property type="entry name" value="GATase_4"/>
    <property type="match status" value="1"/>
</dbReference>
<gene>
    <name evidence="2" type="primary">egtC</name>
    <name evidence="4" type="ORF">Z045_12690</name>
</gene>
<proteinExistence type="inferred from homology"/>
<keyword evidence="1 2" id="KW-0315">Glutamine amidotransferase</keyword>
<dbReference type="GO" id="GO:0016740">
    <property type="term" value="F:transferase activity"/>
    <property type="evidence" value="ECO:0007669"/>
    <property type="project" value="UniProtKB-KW"/>
</dbReference>
<dbReference type="HAMAP" id="MF_02036">
    <property type="entry name" value="EgtC"/>
    <property type="match status" value="1"/>
</dbReference>
<dbReference type="RefSeq" id="WP_060652165.1">
    <property type="nucleotide sequence ID" value="NZ_AZXY01000005.1"/>
</dbReference>
<dbReference type="AlphaFoldDB" id="A0A0V9UL66"/>
<keyword evidence="4" id="KW-0808">Transferase</keyword>
<accession>A0A0V9UL66</accession>
<dbReference type="PROSITE" id="PS51278">
    <property type="entry name" value="GATASE_TYPE_2"/>
    <property type="match status" value="1"/>
</dbReference>
<dbReference type="UniPathway" id="UPA01014"/>
<evidence type="ECO:0000313" key="4">
    <source>
        <dbReference type="EMBL" id="KSZ58722.1"/>
    </source>
</evidence>
<comment type="caution">
    <text evidence="4">The sequence shown here is derived from an EMBL/GenBank/DDBJ whole genome shotgun (WGS) entry which is preliminary data.</text>
</comment>
<protein>
    <recommendedName>
        <fullName evidence="2">Gamma-glutamyl-hercynylcysteine sulfoxide hydrolase</fullName>
        <ecNumber evidence="2">3.5.1.118</ecNumber>
    </recommendedName>
    <alternativeName>
        <fullName evidence="2">Gamma-glutamyl hercynylcysteine S-oxide hydrolase</fullName>
    </alternativeName>
</protein>
<dbReference type="InterPro" id="IPR017932">
    <property type="entry name" value="GATase_2_dom"/>
</dbReference>
<evidence type="ECO:0000259" key="3">
    <source>
        <dbReference type="PROSITE" id="PS51278"/>
    </source>
</evidence>
<reference evidence="4 5" key="2">
    <citation type="journal article" date="2016" name="Genome Announc.">
        <title>Draft Genome Sequence of a Versatile Hydrocarbon-Degrading Bacterium, Rhodococcus pyridinivorans Strain KG-16, Collected from Oil Fields in India.</title>
        <authorList>
            <person name="Aggarwal R.K."/>
            <person name="Dawar C."/>
            <person name="Phanindranath R."/>
            <person name="Mutnuri L."/>
            <person name="Dayal A.M."/>
        </authorList>
    </citation>
    <scope>NUCLEOTIDE SEQUENCE [LARGE SCALE GENOMIC DNA]</scope>
    <source>
        <strain evidence="4 5">KG-16</strain>
    </source>
</reference>
<name>A0A0V9UL66_9NOCA</name>
<dbReference type="EC" id="3.5.1.118" evidence="2"/>
<dbReference type="InterPro" id="IPR052373">
    <property type="entry name" value="Gamma-glu_amide_hydrolase"/>
</dbReference>
<dbReference type="GO" id="GO:0052699">
    <property type="term" value="P:ergothioneine biosynthetic process"/>
    <property type="evidence" value="ECO:0007669"/>
    <property type="project" value="UniProtKB-UniRule"/>
</dbReference>
<dbReference type="Proteomes" id="UP000053060">
    <property type="component" value="Unassembled WGS sequence"/>
</dbReference>
<evidence type="ECO:0000256" key="2">
    <source>
        <dbReference type="HAMAP-Rule" id="MF_02036"/>
    </source>
</evidence>
<evidence type="ECO:0000313" key="5">
    <source>
        <dbReference type="Proteomes" id="UP000053060"/>
    </source>
</evidence>
<dbReference type="Gene3D" id="3.60.20.10">
    <property type="entry name" value="Glutamine Phosphoribosylpyrophosphate, subunit 1, domain 1"/>
    <property type="match status" value="1"/>
</dbReference>
<dbReference type="PANTHER" id="PTHR43187:SF2">
    <property type="entry name" value="GAMMA-GLUTAMYL-HERCYNYLCYSTEINE SULFOXIDE HYDROLASE"/>
    <property type="match status" value="1"/>
</dbReference>
<dbReference type="NCBIfam" id="TIGR03442">
    <property type="entry name" value="ergothioneine biosynthesis protein EgtC"/>
    <property type="match status" value="1"/>
</dbReference>
<dbReference type="PATRIC" id="fig|1441730.3.peg.2638"/>
<comment type="catalytic activity">
    <reaction evidence="2">
        <text>gamma-L-glutamyl-hercynylcysteine S-oxide + H2O = S-(hercyn-2-yl)-L-cysteine S-oxide + L-glutamate</text>
        <dbReference type="Rhea" id="RHEA:42684"/>
        <dbReference type="ChEBI" id="CHEBI:15377"/>
        <dbReference type="ChEBI" id="CHEBI:29985"/>
        <dbReference type="ChEBI" id="CHEBI:82703"/>
        <dbReference type="ChEBI" id="CHEBI:82706"/>
        <dbReference type="EC" id="3.5.1.118"/>
    </reaction>
</comment>
<sequence length="249" mass="26899">MCRHLAYIGPETNVAALLSTGTNSLLRQSWAPTDMRGGGTINADGFGVGWWSAEGTFGRYRSALPIWSDSFVGEGLTSIRSRTVVAATRSATEGMPVERSAAAPFSDDRWAFSLNGVVRGWPGSLVTLAGALPVAELLRLESPTDAATLWLLLQSRLRSADPEPALISLVHDVLELAPDSRLNMLLCNESGIWATAWYHSLWTFVDEQVAIVASEPFDDDSRWTPVPDRHLVAAMPGKLIVSPLEVGSP</sequence>
<keyword evidence="2" id="KW-0378">Hydrolase</keyword>
<dbReference type="EMBL" id="AZXY01000005">
    <property type="protein sequence ID" value="KSZ58722.1"/>
    <property type="molecule type" value="Genomic_DNA"/>
</dbReference>